<name>A0ABS3L3K0_9STAP</name>
<evidence type="ECO:0000313" key="2">
    <source>
        <dbReference type="EMBL" id="MBO1227623.1"/>
    </source>
</evidence>
<dbReference type="Pfam" id="PF13274">
    <property type="entry name" value="SocA_Panacea"/>
    <property type="match status" value="1"/>
</dbReference>
<gene>
    <name evidence="2" type="ORF">J3T88_09945</name>
</gene>
<evidence type="ECO:0000313" key="3">
    <source>
        <dbReference type="Proteomes" id="UP000664081"/>
    </source>
</evidence>
<dbReference type="EMBL" id="JAFNLT010000008">
    <property type="protein sequence ID" value="MBO1227623.1"/>
    <property type="molecule type" value="Genomic_DNA"/>
</dbReference>
<feature type="domain" description="Antitoxin SocA-like Panacea" evidence="1">
    <location>
        <begin position="25"/>
        <end position="120"/>
    </location>
</feature>
<dbReference type="Proteomes" id="UP000664081">
    <property type="component" value="Unassembled WGS sequence"/>
</dbReference>
<protein>
    <submittedName>
        <fullName evidence="2">DUF4065 domain-containing protein</fullName>
    </submittedName>
</protein>
<accession>A0ABS3L3K0</accession>
<evidence type="ECO:0000259" key="1">
    <source>
        <dbReference type="Pfam" id="PF13274"/>
    </source>
</evidence>
<keyword evidence="3" id="KW-1185">Reference proteome</keyword>
<dbReference type="InterPro" id="IPR025272">
    <property type="entry name" value="SocA_Panacea"/>
</dbReference>
<reference evidence="2 3" key="1">
    <citation type="submission" date="2021-03" db="EMBL/GenBank/DDBJ databases">
        <title>Staphylococci and Mammaliicocci in bats.</title>
        <authorList>
            <person name="Fountain K."/>
        </authorList>
    </citation>
    <scope>NUCLEOTIDE SEQUENCE [LARGE SCALE GENOMIC DNA]</scope>
    <source>
        <strain evidence="2 3">18_1_E_SW</strain>
    </source>
</reference>
<dbReference type="RefSeq" id="WP_207572977.1">
    <property type="nucleotide sequence ID" value="NZ_JAFNLQ010000025.1"/>
</dbReference>
<organism evidence="2 3">
    <name type="scientific">Staphylococcus nepalensis</name>
    <dbReference type="NCBI Taxonomy" id="214473"/>
    <lineage>
        <taxon>Bacteria</taxon>
        <taxon>Bacillati</taxon>
        <taxon>Bacillota</taxon>
        <taxon>Bacilli</taxon>
        <taxon>Bacillales</taxon>
        <taxon>Staphylococcaceae</taxon>
        <taxon>Staphylococcus</taxon>
    </lineage>
</organism>
<sequence>MGRISDHILHVANDRETPITNLQLQKITYFVMGYMIRHNLNISIVKEDLTNSQLEAWLYGPVFPELYDEFKRFGSFPIDYDGEKDSDLNELPGLNNIIGNLIDKPPFELVENSHKRKFWKTNRDKIAHGMANPVYDFEHLSKDFV</sequence>
<proteinExistence type="predicted"/>
<comment type="caution">
    <text evidence="2">The sequence shown here is derived from an EMBL/GenBank/DDBJ whole genome shotgun (WGS) entry which is preliminary data.</text>
</comment>